<accession>A0A3B1C3N6</accession>
<sequence>MKKNKGDDIRAMGVMLASIILSALFITYATPARADGDGLITKKSANSVKVTIDILEAALKKKGIRVFARVDHQANGATVNLSLRPTTVLIFGNPKLGTPLMSSNQTIGIDLPMKALAWKDASGQVWLTYNDPKYLAHRHAIKDKDAVIKKMTGALNNLSNKATGDGR</sequence>
<dbReference type="PANTHER" id="PTHR38342:SF2">
    <property type="entry name" value="INNER MEMBRANE OR EXPORTED"/>
    <property type="match status" value="1"/>
</dbReference>
<organism evidence="2">
    <name type="scientific">hydrothermal vent metagenome</name>
    <dbReference type="NCBI Taxonomy" id="652676"/>
    <lineage>
        <taxon>unclassified sequences</taxon>
        <taxon>metagenomes</taxon>
        <taxon>ecological metagenomes</taxon>
    </lineage>
</organism>
<proteinExistence type="predicted"/>
<protein>
    <recommendedName>
        <fullName evidence="1">DUF302 domain-containing protein</fullName>
    </recommendedName>
</protein>
<evidence type="ECO:0000259" key="1">
    <source>
        <dbReference type="Pfam" id="PF03625"/>
    </source>
</evidence>
<dbReference type="AlphaFoldDB" id="A0A3B1C3N6"/>
<dbReference type="InterPro" id="IPR035923">
    <property type="entry name" value="TT1751-like_sf"/>
</dbReference>
<dbReference type="CDD" id="cd14797">
    <property type="entry name" value="DUF302"/>
    <property type="match status" value="1"/>
</dbReference>
<evidence type="ECO:0000313" key="2">
    <source>
        <dbReference type="EMBL" id="VAX19203.1"/>
    </source>
</evidence>
<dbReference type="Gene3D" id="3.30.310.70">
    <property type="entry name" value="TT1751-like domain"/>
    <property type="match status" value="1"/>
</dbReference>
<feature type="domain" description="DUF302" evidence="1">
    <location>
        <begin position="70"/>
        <end position="132"/>
    </location>
</feature>
<reference evidence="2" key="1">
    <citation type="submission" date="2018-06" db="EMBL/GenBank/DDBJ databases">
        <authorList>
            <person name="Zhirakovskaya E."/>
        </authorList>
    </citation>
    <scope>NUCLEOTIDE SEQUENCE</scope>
</reference>
<dbReference type="EMBL" id="UOGB01000138">
    <property type="protein sequence ID" value="VAX19203.1"/>
    <property type="molecule type" value="Genomic_DNA"/>
</dbReference>
<dbReference type="InterPro" id="IPR005180">
    <property type="entry name" value="DUF302"/>
</dbReference>
<gene>
    <name evidence="2" type="ORF">MNBD_NITROSPINAE03-1919</name>
</gene>
<dbReference type="Pfam" id="PF03625">
    <property type="entry name" value="DUF302"/>
    <property type="match status" value="1"/>
</dbReference>
<name>A0A3B1C3N6_9ZZZZ</name>
<dbReference type="PANTHER" id="PTHR38342">
    <property type="entry name" value="SLR5037 PROTEIN"/>
    <property type="match status" value="1"/>
</dbReference>
<dbReference type="SUPFAM" id="SSF103247">
    <property type="entry name" value="TT1751-like"/>
    <property type="match status" value="1"/>
</dbReference>